<keyword evidence="2" id="KW-0812">Transmembrane</keyword>
<feature type="region of interest" description="Disordered" evidence="1">
    <location>
        <begin position="235"/>
        <end position="262"/>
    </location>
</feature>
<dbReference type="Proteomes" id="UP000733379">
    <property type="component" value="Unassembled WGS sequence"/>
</dbReference>
<feature type="compositionally biased region" description="Low complexity" evidence="1">
    <location>
        <begin position="242"/>
        <end position="262"/>
    </location>
</feature>
<dbReference type="EMBL" id="JAHKNI010000005">
    <property type="protein sequence ID" value="MBU3063544.1"/>
    <property type="molecule type" value="Genomic_DNA"/>
</dbReference>
<keyword evidence="2" id="KW-1133">Transmembrane helix</keyword>
<feature type="compositionally biased region" description="Polar residues" evidence="1">
    <location>
        <begin position="52"/>
        <end position="61"/>
    </location>
</feature>
<evidence type="ECO:0000259" key="3">
    <source>
        <dbReference type="Pfam" id="PF13827"/>
    </source>
</evidence>
<feature type="compositionally biased region" description="Pro residues" evidence="1">
    <location>
        <begin position="155"/>
        <end position="166"/>
    </location>
</feature>
<evidence type="ECO:0000256" key="2">
    <source>
        <dbReference type="SAM" id="Phobius"/>
    </source>
</evidence>
<feature type="compositionally biased region" description="Polar residues" evidence="1">
    <location>
        <begin position="72"/>
        <end position="87"/>
    </location>
</feature>
<dbReference type="InterPro" id="IPR025240">
    <property type="entry name" value="DUF4189"/>
</dbReference>
<reference evidence="4 5" key="1">
    <citation type="submission" date="2021-06" db="EMBL/GenBank/DDBJ databases">
        <title>Actinomycetes sequencing.</title>
        <authorList>
            <person name="Shan Q."/>
        </authorList>
    </citation>
    <scope>NUCLEOTIDE SEQUENCE [LARGE SCALE GENOMIC DNA]</scope>
    <source>
        <strain evidence="4 5">NEAU-G5</strain>
    </source>
</reference>
<name>A0ABS6AZR5_9NOCA</name>
<gene>
    <name evidence="4" type="ORF">KO481_18645</name>
</gene>
<feature type="compositionally biased region" description="Polar residues" evidence="1">
    <location>
        <begin position="98"/>
        <end position="141"/>
    </location>
</feature>
<protein>
    <submittedName>
        <fullName evidence="4">DUF4189 domain-containing protein</fullName>
    </submittedName>
</protein>
<keyword evidence="5" id="KW-1185">Reference proteome</keyword>
<keyword evidence="2" id="KW-0472">Membrane</keyword>
<evidence type="ECO:0000313" key="5">
    <source>
        <dbReference type="Proteomes" id="UP000733379"/>
    </source>
</evidence>
<comment type="caution">
    <text evidence="4">The sequence shown here is derived from an EMBL/GenBank/DDBJ whole genome shotgun (WGS) entry which is preliminary data.</text>
</comment>
<accession>A0ABS6AZR5</accession>
<evidence type="ECO:0000256" key="1">
    <source>
        <dbReference type="SAM" id="MobiDB-lite"/>
    </source>
</evidence>
<organism evidence="4 5">
    <name type="scientific">Nocardia albiluteola</name>
    <dbReference type="NCBI Taxonomy" id="2842303"/>
    <lineage>
        <taxon>Bacteria</taxon>
        <taxon>Bacillati</taxon>
        <taxon>Actinomycetota</taxon>
        <taxon>Actinomycetes</taxon>
        <taxon>Mycobacteriales</taxon>
        <taxon>Nocardiaceae</taxon>
        <taxon>Nocardia</taxon>
    </lineage>
</organism>
<evidence type="ECO:0000313" key="4">
    <source>
        <dbReference type="EMBL" id="MBU3063544.1"/>
    </source>
</evidence>
<sequence length="368" mass="38198">MSHPPEPPNSPQPGQPDEEAGKPTLFYSGQPNQTPGAPPAPGQPYPAEQATHLYSGQQPTPGQAYPADQATHLYTGQQSMPGQQPTPGQAYPADQATHLYTGQQSLASGQPYPSEQPTQQISDPQQPYTAAPQAYSQNQPYTPGPQPYAAADQGYPPPGQYPPGQPGPYTMGQYPQTQGYPPGQIPPGQIPPYGTGGPSGSGGGGTNIPLIIAVALVGLIVVGVAGYFILRPSHHSDNNVATGTSTSSAPETTTSDMPTTTTEMPTTAANVWIAAIYNENTHQVSWAKSMIGSADAQLRAENECGTGCGNAAWAENECIAIAIGGGDGWGSSGGTTAIDAQNKAINIAETKYNVQGPFHTWSKCTTDN</sequence>
<proteinExistence type="predicted"/>
<feature type="compositionally biased region" description="Low complexity" evidence="1">
    <location>
        <begin position="167"/>
        <end position="182"/>
    </location>
</feature>
<feature type="region of interest" description="Disordered" evidence="1">
    <location>
        <begin position="1"/>
        <end position="201"/>
    </location>
</feature>
<feature type="compositionally biased region" description="Pro residues" evidence="1">
    <location>
        <begin position="1"/>
        <end position="14"/>
    </location>
</feature>
<dbReference type="Pfam" id="PF13827">
    <property type="entry name" value="DUF4189"/>
    <property type="match status" value="1"/>
</dbReference>
<dbReference type="RefSeq" id="WP_215918403.1">
    <property type="nucleotide sequence ID" value="NZ_JAHKNI010000005.1"/>
</dbReference>
<feature type="domain" description="DUF4189" evidence="3">
    <location>
        <begin position="272"/>
        <end position="350"/>
    </location>
</feature>
<feature type="transmembrane region" description="Helical" evidence="2">
    <location>
        <begin position="208"/>
        <end position="230"/>
    </location>
</feature>